<dbReference type="EMBL" id="CAKXAJ010024904">
    <property type="protein sequence ID" value="CAH2232542.1"/>
    <property type="molecule type" value="Genomic_DNA"/>
</dbReference>
<name>A0A8S4R961_9NEOP</name>
<accession>A0A8S4R961</accession>
<evidence type="ECO:0000256" key="1">
    <source>
        <dbReference type="SAM" id="MobiDB-lite"/>
    </source>
</evidence>
<organism evidence="2 3">
    <name type="scientific">Pararge aegeria aegeria</name>
    <dbReference type="NCBI Taxonomy" id="348720"/>
    <lineage>
        <taxon>Eukaryota</taxon>
        <taxon>Metazoa</taxon>
        <taxon>Ecdysozoa</taxon>
        <taxon>Arthropoda</taxon>
        <taxon>Hexapoda</taxon>
        <taxon>Insecta</taxon>
        <taxon>Pterygota</taxon>
        <taxon>Neoptera</taxon>
        <taxon>Endopterygota</taxon>
        <taxon>Lepidoptera</taxon>
        <taxon>Glossata</taxon>
        <taxon>Ditrysia</taxon>
        <taxon>Papilionoidea</taxon>
        <taxon>Nymphalidae</taxon>
        <taxon>Satyrinae</taxon>
        <taxon>Satyrini</taxon>
        <taxon>Parargina</taxon>
        <taxon>Pararge</taxon>
    </lineage>
</organism>
<keyword evidence="3" id="KW-1185">Reference proteome</keyword>
<comment type="caution">
    <text evidence="2">The sequence shown here is derived from an EMBL/GenBank/DDBJ whole genome shotgun (WGS) entry which is preliminary data.</text>
</comment>
<protein>
    <submittedName>
        <fullName evidence="2">Jg22641 protein</fullName>
    </submittedName>
</protein>
<dbReference type="AlphaFoldDB" id="A0A8S4R961"/>
<feature type="region of interest" description="Disordered" evidence="1">
    <location>
        <begin position="12"/>
        <end position="47"/>
    </location>
</feature>
<reference evidence="2" key="1">
    <citation type="submission" date="2022-03" db="EMBL/GenBank/DDBJ databases">
        <authorList>
            <person name="Lindestad O."/>
        </authorList>
    </citation>
    <scope>NUCLEOTIDE SEQUENCE</scope>
</reference>
<proteinExistence type="predicted"/>
<evidence type="ECO:0000313" key="2">
    <source>
        <dbReference type="EMBL" id="CAH2232542.1"/>
    </source>
</evidence>
<gene>
    <name evidence="2" type="primary">jg22641</name>
    <name evidence="2" type="ORF">PAEG_LOCUS10774</name>
</gene>
<sequence length="87" mass="9803">MRPKHILLYRPKRPHMRRPQADGPLASSSSRFKTLPGRASFRGSPTSPGYADKIIRIVQLDTIRKNSTYASQIEEPVSANLLKNRSS</sequence>
<evidence type="ECO:0000313" key="3">
    <source>
        <dbReference type="Proteomes" id="UP000838756"/>
    </source>
</evidence>
<dbReference type="Proteomes" id="UP000838756">
    <property type="component" value="Unassembled WGS sequence"/>
</dbReference>